<dbReference type="Proteomes" id="UP000014585">
    <property type="component" value="Unassembled WGS sequence"/>
</dbReference>
<evidence type="ECO:0000313" key="1">
    <source>
        <dbReference type="EMBL" id="EPF16467.1"/>
    </source>
</evidence>
<comment type="caution">
    <text evidence="1">The sequence shown here is derived from an EMBL/GenBank/DDBJ whole genome shotgun (WGS) entry which is preliminary data.</text>
</comment>
<reference evidence="1 2" key="1">
    <citation type="submission" date="2013-04" db="EMBL/GenBank/DDBJ databases">
        <authorList>
            <person name="Weinstock G."/>
            <person name="Sodergren E."/>
            <person name="Lobos E.A."/>
            <person name="Fulton L."/>
            <person name="Fulton R."/>
            <person name="Courtney L."/>
            <person name="Fronick C."/>
            <person name="O'Laughlin M."/>
            <person name="Godfrey J."/>
            <person name="Wilson R.M."/>
            <person name="Miner T."/>
            <person name="Farmer C."/>
            <person name="Delehaunty K."/>
            <person name="Cordes M."/>
            <person name="Minx P."/>
            <person name="Tomlinson C."/>
            <person name="Chen J."/>
            <person name="Wollam A."/>
            <person name="Pepin K.H."/>
            <person name="Palsikar V.B."/>
            <person name="Zhang X."/>
            <person name="Suruliraj S."/>
            <person name="Perna N.T."/>
            <person name="Plunkett G."/>
            <person name="Warren W."/>
            <person name="Mitreva M."/>
            <person name="Mardis E.R."/>
            <person name="Wilson R.K."/>
        </authorList>
    </citation>
    <scope>NUCLEOTIDE SEQUENCE [LARGE SCALE GENOMIC DNA]</scope>
    <source>
        <strain evidence="1 2">DSM 4568</strain>
    </source>
</reference>
<dbReference type="AlphaFoldDB" id="S3J8P4"/>
<gene>
    <name evidence="1" type="ORF">HMPREF0201_02830</name>
</gene>
<dbReference type="HOGENOM" id="CLU_045940_0_0_6"/>
<dbReference type="RefSeq" id="WP_016537122.1">
    <property type="nucleotide sequence ID" value="NZ_KE161030.1"/>
</dbReference>
<sequence>MSADIKQEMLGYFNANRQRVVRGAMQTTTLYVIGNGFDLWHKIPSSLWDFREYIRAKDSNTYQNVEEHLPVDDDWCDLESALAKLDAGMLINNLGNFMSSYAEEDWSDAGHHDFQYEVGQVVKRLSKSLRYQFGLWIRELPIPSCTSAPTRLTTLDPHAFFLSFNYTATLSHVYGVDPERVLHIHGSVETKDNDLILGHAWEPRSRPSLNDREDIAEIDTRLIEANSIIDDYFSATFKPSQKLIADHRHFFEGLSEIKQVVILGHSLSAVDAVYFQALFQESSVSAAQWVIACRSEEEWAEKYRRLELIGIRAAIVRPVLWDTL</sequence>
<organism evidence="1 2">
    <name type="scientific">Cedecea davisae DSM 4568</name>
    <dbReference type="NCBI Taxonomy" id="566551"/>
    <lineage>
        <taxon>Bacteria</taxon>
        <taxon>Pseudomonadati</taxon>
        <taxon>Pseudomonadota</taxon>
        <taxon>Gammaproteobacteria</taxon>
        <taxon>Enterobacterales</taxon>
        <taxon>Enterobacteriaceae</taxon>
        <taxon>Cedecea</taxon>
    </lineage>
</organism>
<dbReference type="PATRIC" id="fig|566551.4.peg.2591"/>
<proteinExistence type="predicted"/>
<dbReference type="InterPro" id="IPR025935">
    <property type="entry name" value="AbiH"/>
</dbReference>
<evidence type="ECO:0000313" key="2">
    <source>
        <dbReference type="Proteomes" id="UP000014585"/>
    </source>
</evidence>
<accession>S3J8P4</accession>
<evidence type="ECO:0008006" key="3">
    <source>
        <dbReference type="Google" id="ProtNLM"/>
    </source>
</evidence>
<dbReference type="Pfam" id="PF14253">
    <property type="entry name" value="AbiH"/>
    <property type="match status" value="1"/>
</dbReference>
<protein>
    <recommendedName>
        <fullName evidence="3">Bacteriophage abortive infection AbiH</fullName>
    </recommendedName>
</protein>
<name>S3J8P4_9ENTR</name>
<dbReference type="EMBL" id="ATDT01000023">
    <property type="protein sequence ID" value="EPF16467.1"/>
    <property type="molecule type" value="Genomic_DNA"/>
</dbReference>